<dbReference type="Proteomes" id="UP000241964">
    <property type="component" value="Unassembled WGS sequence"/>
</dbReference>
<dbReference type="Gene3D" id="3.40.710.10">
    <property type="entry name" value="DD-peptidase/beta-lactamase superfamily"/>
    <property type="match status" value="1"/>
</dbReference>
<evidence type="ECO:0000313" key="2">
    <source>
        <dbReference type="EMBL" id="PSL33906.1"/>
    </source>
</evidence>
<dbReference type="PANTHER" id="PTHR46825">
    <property type="entry name" value="D-ALANYL-D-ALANINE-CARBOXYPEPTIDASE/ENDOPEPTIDASE AMPH"/>
    <property type="match status" value="1"/>
</dbReference>
<dbReference type="AlphaFoldDB" id="A0A2P8GIV4"/>
<proteinExistence type="predicted"/>
<dbReference type="InterPro" id="IPR050491">
    <property type="entry name" value="AmpC-like"/>
</dbReference>
<gene>
    <name evidence="2" type="ORF">CLV60_101275</name>
</gene>
<evidence type="ECO:0000313" key="3">
    <source>
        <dbReference type="Proteomes" id="UP000241964"/>
    </source>
</evidence>
<sequence>MKNQTTRRQARPRSIRTVLRTAFLIPVLAIWTLSCTTDHVPPVDHPDAGKYQRIITRFMEAGASGVSVTVRSPRGIWHGTGGYADKEKGIAMSAGNTLRIGSMSKVFTAVTILRLQEDGKLSITDKISKYLPSEMTSRIANAGEATIEQCLNHTSGVREYLGDETIEGIASGRIVKYSAAQNLALVYDKPADFPLGKGNYCNTNYLLLSEIIRAVTGESAYHIVREKAIAPLGLHNTSASLVLPTSLTQSYFETDGAMQEVTWVDNNAVGGEGQLDGGMISTSDDVAAFLEALLTGKILSPASLALMQTYQDIDPATLPDELKYYKQYGLGLMKIETDHGTAIGHDGHVYGFVGKVFYLPEHQTTIAILLNGWSPSSVAVLNAKSTFNLLF</sequence>
<reference evidence="2 3" key="1">
    <citation type="submission" date="2018-03" db="EMBL/GenBank/DDBJ databases">
        <title>Genomic Encyclopedia of Archaeal and Bacterial Type Strains, Phase II (KMG-II): from individual species to whole genera.</title>
        <authorList>
            <person name="Goeker M."/>
        </authorList>
    </citation>
    <scope>NUCLEOTIDE SEQUENCE [LARGE SCALE GENOMIC DNA]</scope>
    <source>
        <strain evidence="2 3">DSM 29057</strain>
    </source>
</reference>
<dbReference type="PROSITE" id="PS51257">
    <property type="entry name" value="PROKAR_LIPOPROTEIN"/>
    <property type="match status" value="1"/>
</dbReference>
<comment type="caution">
    <text evidence="2">The sequence shown here is derived from an EMBL/GenBank/DDBJ whole genome shotgun (WGS) entry which is preliminary data.</text>
</comment>
<protein>
    <submittedName>
        <fullName evidence="2">Alkaline D-peptidase</fullName>
    </submittedName>
</protein>
<dbReference type="InterPro" id="IPR012338">
    <property type="entry name" value="Beta-lactam/transpept-like"/>
</dbReference>
<evidence type="ECO:0000259" key="1">
    <source>
        <dbReference type="Pfam" id="PF00144"/>
    </source>
</evidence>
<dbReference type="PANTHER" id="PTHR46825:SF7">
    <property type="entry name" value="D-ALANYL-D-ALANINE CARBOXYPEPTIDASE"/>
    <property type="match status" value="1"/>
</dbReference>
<organism evidence="2 3">
    <name type="scientific">Dyadobacter jiangsuensis</name>
    <dbReference type="NCBI Taxonomy" id="1591085"/>
    <lineage>
        <taxon>Bacteria</taxon>
        <taxon>Pseudomonadati</taxon>
        <taxon>Bacteroidota</taxon>
        <taxon>Cytophagia</taxon>
        <taxon>Cytophagales</taxon>
        <taxon>Spirosomataceae</taxon>
        <taxon>Dyadobacter</taxon>
    </lineage>
</organism>
<dbReference type="OrthoDB" id="9797709at2"/>
<dbReference type="RefSeq" id="WP_106593583.1">
    <property type="nucleotide sequence ID" value="NZ_PYAS01000001.1"/>
</dbReference>
<feature type="domain" description="Beta-lactamase-related" evidence="1">
    <location>
        <begin position="52"/>
        <end position="379"/>
    </location>
</feature>
<dbReference type="EMBL" id="PYAS01000001">
    <property type="protein sequence ID" value="PSL33906.1"/>
    <property type="molecule type" value="Genomic_DNA"/>
</dbReference>
<accession>A0A2P8GIV4</accession>
<name>A0A2P8GIV4_9BACT</name>
<dbReference type="Pfam" id="PF00144">
    <property type="entry name" value="Beta-lactamase"/>
    <property type="match status" value="1"/>
</dbReference>
<keyword evidence="3" id="KW-1185">Reference proteome</keyword>
<dbReference type="SUPFAM" id="SSF56601">
    <property type="entry name" value="beta-lactamase/transpeptidase-like"/>
    <property type="match status" value="1"/>
</dbReference>
<dbReference type="InterPro" id="IPR001466">
    <property type="entry name" value="Beta-lactam-related"/>
</dbReference>